<dbReference type="Pfam" id="PF02852">
    <property type="entry name" value="Pyr_redox_dim"/>
    <property type="match status" value="1"/>
</dbReference>
<evidence type="ECO:0000256" key="4">
    <source>
        <dbReference type="ARBA" id="ARBA00023002"/>
    </source>
</evidence>
<evidence type="ECO:0000256" key="7">
    <source>
        <dbReference type="SAM" id="Phobius"/>
    </source>
</evidence>
<dbReference type="RefSeq" id="WP_165267513.1">
    <property type="nucleotide sequence ID" value="NZ_JAALLS010000007.1"/>
</dbReference>
<evidence type="ECO:0000259" key="8">
    <source>
        <dbReference type="Pfam" id="PF02852"/>
    </source>
</evidence>
<evidence type="ECO:0000259" key="9">
    <source>
        <dbReference type="Pfam" id="PF07992"/>
    </source>
</evidence>
<keyword evidence="3 5" id="KW-0274">FAD</keyword>
<dbReference type="PANTHER" id="PTHR43014">
    <property type="entry name" value="MERCURIC REDUCTASE"/>
    <property type="match status" value="1"/>
</dbReference>
<evidence type="ECO:0000313" key="11">
    <source>
        <dbReference type="Proteomes" id="UP000479132"/>
    </source>
</evidence>
<protein>
    <submittedName>
        <fullName evidence="10">FAD-dependent oxidoreductase</fullName>
    </submittedName>
</protein>
<gene>
    <name evidence="10" type="ORF">G3569_07095</name>
</gene>
<feature type="transmembrane region" description="Helical" evidence="7">
    <location>
        <begin position="6"/>
        <end position="29"/>
    </location>
</feature>
<keyword evidence="7" id="KW-0472">Membrane</keyword>
<dbReference type="GO" id="GO:0003955">
    <property type="term" value="F:NAD(P)H dehydrogenase (quinone) activity"/>
    <property type="evidence" value="ECO:0007669"/>
    <property type="project" value="TreeGrafter"/>
</dbReference>
<dbReference type="EMBL" id="JAALLS010000007">
    <property type="protein sequence ID" value="NGP88115.1"/>
    <property type="molecule type" value="Genomic_DNA"/>
</dbReference>
<dbReference type="Gene3D" id="3.50.50.60">
    <property type="entry name" value="FAD/NAD(P)-binding domain"/>
    <property type="match status" value="2"/>
</dbReference>
<name>A0A6M1T4F7_9BACT</name>
<feature type="disulfide bond" description="Redox-active" evidence="6">
    <location>
        <begin position="43"/>
        <end position="48"/>
    </location>
</feature>
<feature type="domain" description="Pyridine nucleotide-disulphide oxidoreductase dimerisation" evidence="8">
    <location>
        <begin position="347"/>
        <end position="449"/>
    </location>
</feature>
<dbReference type="InterPro" id="IPR001100">
    <property type="entry name" value="Pyr_nuc-diS_OxRdtase"/>
</dbReference>
<evidence type="ECO:0000256" key="1">
    <source>
        <dbReference type="ARBA" id="ARBA00007532"/>
    </source>
</evidence>
<keyword evidence="5" id="KW-0547">Nucleotide-binding</keyword>
<sequence>MSKYDFDAIIIGGGAAGLTAAGIAANFGAKTMMIERYRLGGDCTWTGCVPSKVLLKAGKVAQQIREGAKYGLIDQEPEINFQNVIEHVHETRQEVYEDADRPEIFEDMGIKVVSGSAKFIDEHTVEIKGKDGSNRKVSSRYFFICAGASAFVPPIQGIDSVPYLTNDSLFEIEDLPEELTIIGAGPIGTEMAQAMSRLGANVTVIDMADRIMVNDDPELADMLRKKLEGEGIHYELGARVKEVSSEGGITVRIEVDGQTKEITGDQLLMATGRRPNIDGLGLDKAGITYSSQGIEVNDKCRTNHSHIYACGDITGRYQFTHMSDHMAKVATTNALLKFPMKIDADHVPWVTYTDPELGHVGATEEQLKQQEINYETYRFPYSKIDRALIDSEEEGLIKIHAKKWNGKIYGVSIYGAHAGELISEYALAMKNGISLRNIADTIHPYPTYSLGARRAADQWYIKNQSEWQVKLIKKVFGYRGEVPDFSDPNRIV</sequence>
<keyword evidence="4" id="KW-0560">Oxidoreductase</keyword>
<dbReference type="InterPro" id="IPR036188">
    <property type="entry name" value="FAD/NAD-bd_sf"/>
</dbReference>
<dbReference type="InterPro" id="IPR004099">
    <property type="entry name" value="Pyr_nucl-diS_OxRdtase_dimer"/>
</dbReference>
<comment type="cofactor">
    <cofactor evidence="5">
        <name>FAD</name>
        <dbReference type="ChEBI" id="CHEBI:57692"/>
    </cofactor>
    <text evidence="5">Binds 1 FAD per subunit.</text>
</comment>
<keyword evidence="7" id="KW-1133">Transmembrane helix</keyword>
<evidence type="ECO:0000256" key="2">
    <source>
        <dbReference type="ARBA" id="ARBA00022630"/>
    </source>
</evidence>
<accession>A0A6M1T4F7</accession>
<dbReference type="AlphaFoldDB" id="A0A6M1T4F7"/>
<keyword evidence="5" id="KW-0520">NAD</keyword>
<organism evidence="10 11">
    <name type="scientific">Fodinibius halophilus</name>
    <dbReference type="NCBI Taxonomy" id="1736908"/>
    <lineage>
        <taxon>Bacteria</taxon>
        <taxon>Pseudomonadati</taxon>
        <taxon>Balneolota</taxon>
        <taxon>Balneolia</taxon>
        <taxon>Balneolales</taxon>
        <taxon>Balneolaceae</taxon>
        <taxon>Fodinibius</taxon>
    </lineage>
</organism>
<feature type="binding site" evidence="5">
    <location>
        <position position="272"/>
    </location>
    <ligand>
        <name>NAD(+)</name>
        <dbReference type="ChEBI" id="CHEBI:57540"/>
    </ligand>
</feature>
<dbReference type="Pfam" id="PF07992">
    <property type="entry name" value="Pyr_redox_2"/>
    <property type="match status" value="1"/>
</dbReference>
<dbReference type="Gene3D" id="3.30.390.30">
    <property type="match status" value="1"/>
</dbReference>
<evidence type="ECO:0000313" key="10">
    <source>
        <dbReference type="EMBL" id="NGP88115.1"/>
    </source>
</evidence>
<evidence type="ECO:0000256" key="6">
    <source>
        <dbReference type="PIRSR" id="PIRSR000350-4"/>
    </source>
</evidence>
<proteinExistence type="inferred from homology"/>
<comment type="similarity">
    <text evidence="1">Belongs to the class-I pyridine nucleotide-disulfide oxidoreductase family.</text>
</comment>
<dbReference type="PRINTS" id="PR00411">
    <property type="entry name" value="PNDRDTASEI"/>
</dbReference>
<keyword evidence="2" id="KW-0285">Flavoprotein</keyword>
<dbReference type="PANTHER" id="PTHR43014:SF4">
    <property type="entry name" value="PYRIDINE NUCLEOTIDE-DISULFIDE OXIDOREDUCTASE RCLA-RELATED"/>
    <property type="match status" value="1"/>
</dbReference>
<evidence type="ECO:0000256" key="5">
    <source>
        <dbReference type="PIRSR" id="PIRSR000350-3"/>
    </source>
</evidence>
<feature type="binding site" evidence="5">
    <location>
        <position position="312"/>
    </location>
    <ligand>
        <name>FAD</name>
        <dbReference type="ChEBI" id="CHEBI:57692"/>
    </ligand>
</feature>
<feature type="binding site" evidence="5">
    <location>
        <begin position="183"/>
        <end position="190"/>
    </location>
    <ligand>
        <name>NAD(+)</name>
        <dbReference type="ChEBI" id="CHEBI:57540"/>
    </ligand>
</feature>
<dbReference type="PRINTS" id="PR00368">
    <property type="entry name" value="FADPNR"/>
</dbReference>
<keyword evidence="7" id="KW-0812">Transmembrane</keyword>
<feature type="binding site" evidence="5">
    <location>
        <position position="52"/>
    </location>
    <ligand>
        <name>FAD</name>
        <dbReference type="ChEBI" id="CHEBI:57692"/>
    </ligand>
</feature>
<dbReference type="InterPro" id="IPR016156">
    <property type="entry name" value="FAD/NAD-linked_Rdtase_dimer_sf"/>
</dbReference>
<dbReference type="SUPFAM" id="SSF55424">
    <property type="entry name" value="FAD/NAD-linked reductases, dimerisation (C-terminal) domain"/>
    <property type="match status" value="1"/>
</dbReference>
<dbReference type="PIRSF" id="PIRSF000350">
    <property type="entry name" value="Mercury_reductase_MerA"/>
    <property type="match status" value="1"/>
</dbReference>
<feature type="domain" description="FAD/NAD(P)-binding" evidence="9">
    <location>
        <begin position="7"/>
        <end position="323"/>
    </location>
</feature>
<dbReference type="GO" id="GO:0050660">
    <property type="term" value="F:flavin adenine dinucleotide binding"/>
    <property type="evidence" value="ECO:0007669"/>
    <property type="project" value="TreeGrafter"/>
</dbReference>
<dbReference type="InterPro" id="IPR023753">
    <property type="entry name" value="FAD/NAD-binding_dom"/>
</dbReference>
<comment type="caution">
    <text evidence="10">The sequence shown here is derived from an EMBL/GenBank/DDBJ whole genome shotgun (WGS) entry which is preliminary data.</text>
</comment>
<keyword evidence="11" id="KW-1185">Reference proteome</keyword>
<dbReference type="SUPFAM" id="SSF51905">
    <property type="entry name" value="FAD/NAD(P)-binding domain"/>
    <property type="match status" value="1"/>
</dbReference>
<dbReference type="Proteomes" id="UP000479132">
    <property type="component" value="Unassembled WGS sequence"/>
</dbReference>
<dbReference type="FunFam" id="3.30.390.30:FF:000001">
    <property type="entry name" value="Dihydrolipoyl dehydrogenase"/>
    <property type="match status" value="1"/>
</dbReference>
<evidence type="ECO:0000256" key="3">
    <source>
        <dbReference type="ARBA" id="ARBA00022827"/>
    </source>
</evidence>
<reference evidence="10 11" key="1">
    <citation type="submission" date="2020-02" db="EMBL/GenBank/DDBJ databases">
        <title>Aliifodinibius halophilus 2W32, complete genome.</title>
        <authorList>
            <person name="Li Y."/>
            <person name="Wu S."/>
        </authorList>
    </citation>
    <scope>NUCLEOTIDE SEQUENCE [LARGE SCALE GENOMIC DNA]</scope>
    <source>
        <strain evidence="10 11">2W32</strain>
    </source>
</reference>